<feature type="repeat" description="WD" evidence="3">
    <location>
        <begin position="352"/>
        <end position="389"/>
    </location>
</feature>
<dbReference type="AlphaFoldDB" id="A0A167CWT2"/>
<feature type="domain" description="Anaphase-promoting complex subunit 4-like WD40" evidence="5">
    <location>
        <begin position="311"/>
        <end position="360"/>
    </location>
</feature>
<feature type="compositionally biased region" description="Acidic residues" evidence="4">
    <location>
        <begin position="8"/>
        <end position="54"/>
    </location>
</feature>
<protein>
    <submittedName>
        <fullName evidence="6">Sqt1p</fullName>
    </submittedName>
</protein>
<dbReference type="GO" id="GO:0005829">
    <property type="term" value="C:cytosol"/>
    <property type="evidence" value="ECO:0007669"/>
    <property type="project" value="EnsemblFungi"/>
</dbReference>
<accession>A0A167CWT2</accession>
<dbReference type="Pfam" id="PF12894">
    <property type="entry name" value="ANAPC4_WD40"/>
    <property type="match status" value="1"/>
</dbReference>
<dbReference type="Pfam" id="PF00400">
    <property type="entry name" value="WD40"/>
    <property type="match status" value="3"/>
</dbReference>
<keyword evidence="1 3" id="KW-0853">WD repeat</keyword>
<dbReference type="PROSITE" id="PS50082">
    <property type="entry name" value="WD_REPEATS_2"/>
    <property type="match status" value="3"/>
</dbReference>
<feature type="repeat" description="WD" evidence="3">
    <location>
        <begin position="75"/>
        <end position="106"/>
    </location>
</feature>
<dbReference type="GO" id="GO:0000027">
    <property type="term" value="P:ribosomal large subunit assembly"/>
    <property type="evidence" value="ECO:0007669"/>
    <property type="project" value="EnsemblFungi"/>
</dbReference>
<dbReference type="PANTHER" id="PTHR19857">
    <property type="entry name" value="MITOCHONDRIAL DIVISION PROTEIN 1-RELATED"/>
    <property type="match status" value="1"/>
</dbReference>
<dbReference type="SMART" id="SM00320">
    <property type="entry name" value="WD40"/>
    <property type="match status" value="7"/>
</dbReference>
<dbReference type="InterPro" id="IPR024977">
    <property type="entry name" value="Apc4-like_WD40_dom"/>
</dbReference>
<dbReference type="PROSITE" id="PS50294">
    <property type="entry name" value="WD_REPEATS_REGION"/>
    <property type="match status" value="1"/>
</dbReference>
<gene>
    <name evidence="6" type="primary">SQT1</name>
    <name evidence="6" type="ORF">AWJ20_444</name>
</gene>
<reference evidence="6 7" key="1">
    <citation type="submission" date="2016-02" db="EMBL/GenBank/DDBJ databases">
        <title>Complete genome sequence and transcriptome regulation of the pentose utilising yeast Sugiyamaella lignohabitans.</title>
        <authorList>
            <person name="Bellasio M."/>
            <person name="Peymann A."/>
            <person name="Valli M."/>
            <person name="Sipitzky M."/>
            <person name="Graf A."/>
            <person name="Sauer M."/>
            <person name="Marx H."/>
            <person name="Mattanovich D."/>
        </authorList>
    </citation>
    <scope>NUCLEOTIDE SEQUENCE [LARGE SCALE GENOMIC DNA]</scope>
    <source>
        <strain evidence="6 7">CBS 10342</strain>
    </source>
</reference>
<dbReference type="InterPro" id="IPR015943">
    <property type="entry name" value="WD40/YVTN_repeat-like_dom_sf"/>
</dbReference>
<keyword evidence="7" id="KW-1185">Reference proteome</keyword>
<dbReference type="RefSeq" id="XP_018734677.1">
    <property type="nucleotide sequence ID" value="XM_018881509.1"/>
</dbReference>
<dbReference type="Proteomes" id="UP000189580">
    <property type="component" value="Chromosome a"/>
</dbReference>
<dbReference type="InterPro" id="IPR036322">
    <property type="entry name" value="WD40_repeat_dom_sf"/>
</dbReference>
<evidence type="ECO:0000256" key="3">
    <source>
        <dbReference type="PROSITE-ProRule" id="PRU00221"/>
    </source>
</evidence>
<feature type="region of interest" description="Disordered" evidence="4">
    <location>
        <begin position="1"/>
        <end position="59"/>
    </location>
</feature>
<name>A0A167CWT2_9ASCO</name>
<dbReference type="GeneID" id="30036572"/>
<organism evidence="6 7">
    <name type="scientific">Sugiyamaella lignohabitans</name>
    <dbReference type="NCBI Taxonomy" id="796027"/>
    <lineage>
        <taxon>Eukaryota</taxon>
        <taxon>Fungi</taxon>
        <taxon>Dikarya</taxon>
        <taxon>Ascomycota</taxon>
        <taxon>Saccharomycotina</taxon>
        <taxon>Dipodascomycetes</taxon>
        <taxon>Dipodascales</taxon>
        <taxon>Trichomonascaceae</taxon>
        <taxon>Sugiyamaella</taxon>
    </lineage>
</organism>
<dbReference type="GO" id="GO:0051082">
    <property type="term" value="F:unfolded protein binding"/>
    <property type="evidence" value="ECO:0007669"/>
    <property type="project" value="EnsemblFungi"/>
</dbReference>
<dbReference type="EMBL" id="CP014501">
    <property type="protein sequence ID" value="ANB12200.1"/>
    <property type="molecule type" value="Genomic_DNA"/>
</dbReference>
<evidence type="ECO:0000256" key="2">
    <source>
        <dbReference type="ARBA" id="ARBA00022737"/>
    </source>
</evidence>
<sequence length="442" mass="47863">MSHNSQLPEEDEAYIDSNEIGEEAAANEEDIDQPMSEDDEDDGQYDEENPEEGYGEGSQQDTIEIDMSNNSSTYFDSHSDSVYLIASHPMLPMVVSGGGDNMGYLWTTNAHPPKLVAHLSGHTESLVAGGFTFDGSYLVTGDMSGQIRVWKAAMRGQKWEFFGSVQEVEEIVWIRFHPKQNIFAAGASDGSVWCYSLEPTLENISVLHSHSMPTNNGLFVNTDDMDTLSLMTISDDATIVNWNVYTSAANYTLTPTDLKGEHPWVSITPSPSGRSVAVGSTDGTVLILGVERGNILSTVSGSTAEDLDLLDKSIEGMSWSDSANVLAVGNVNGEIQLYDVASWRVRRTLKLEDSVTKLEFVPGTPYLLSSGIDGSINKWDVRSGESKWEAKGHNAGVLGFAHQLNGARIISAGDEGVCLVFNDEPKPAAAPAGARPQQLLTN</sequence>
<dbReference type="KEGG" id="slb:AWJ20_444"/>
<evidence type="ECO:0000256" key="4">
    <source>
        <dbReference type="SAM" id="MobiDB-lite"/>
    </source>
</evidence>
<evidence type="ECO:0000313" key="7">
    <source>
        <dbReference type="Proteomes" id="UP000189580"/>
    </source>
</evidence>
<dbReference type="InterPro" id="IPR001680">
    <property type="entry name" value="WD40_rpt"/>
</dbReference>
<proteinExistence type="predicted"/>
<evidence type="ECO:0000313" key="6">
    <source>
        <dbReference type="EMBL" id="ANB12200.1"/>
    </source>
</evidence>
<dbReference type="PANTHER" id="PTHR19857:SF8">
    <property type="entry name" value="ANGIO-ASSOCIATED MIGRATORY CELL PROTEIN"/>
    <property type="match status" value="1"/>
</dbReference>
<dbReference type="OrthoDB" id="10261640at2759"/>
<evidence type="ECO:0000259" key="5">
    <source>
        <dbReference type="Pfam" id="PF12894"/>
    </source>
</evidence>
<dbReference type="SUPFAM" id="SSF50978">
    <property type="entry name" value="WD40 repeat-like"/>
    <property type="match status" value="1"/>
</dbReference>
<keyword evidence="2" id="KW-0677">Repeat</keyword>
<evidence type="ECO:0000256" key="1">
    <source>
        <dbReference type="ARBA" id="ARBA00022574"/>
    </source>
</evidence>
<dbReference type="Gene3D" id="2.130.10.10">
    <property type="entry name" value="YVTN repeat-like/Quinoprotein amine dehydrogenase"/>
    <property type="match status" value="1"/>
</dbReference>
<feature type="repeat" description="WD" evidence="3">
    <location>
        <begin position="119"/>
        <end position="151"/>
    </location>
</feature>
<dbReference type="InterPro" id="IPR051179">
    <property type="entry name" value="WD_repeat_multifunction"/>
</dbReference>